<dbReference type="PANTHER" id="PTHR20898">
    <property type="entry name" value="DAEDALUS ON 3-RELATED-RELATED"/>
    <property type="match status" value="1"/>
</dbReference>
<protein>
    <submittedName>
        <fullName evidence="1">Uncharacterized protein</fullName>
    </submittedName>
</protein>
<keyword evidence="2" id="KW-1185">Reference proteome</keyword>
<comment type="caution">
    <text evidence="1">The sequence shown here is derived from an EMBL/GenBank/DDBJ whole genome shotgun (WGS) entry which is preliminary data.</text>
</comment>
<evidence type="ECO:0000313" key="2">
    <source>
        <dbReference type="Proteomes" id="UP001153954"/>
    </source>
</evidence>
<dbReference type="EMBL" id="CAKOGL010000005">
    <property type="protein sequence ID" value="CAH2086884.1"/>
    <property type="molecule type" value="Genomic_DNA"/>
</dbReference>
<accession>A0AAU9TH31</accession>
<sequence>MTNNPKLISNIEVLNIQFPSDHRPLRATVRLNFPIKSRKAFGTSLTIPKMDIEIKKYNAYLESSINSKKEKTNIQTYYNFLEESIKHSLKSCKETKQEQHKIFSEETVRLIKRRTELTHKKNKTKELKQELSRIYKEANRSIRKDYCKHRQEVITRNIINFRSTKKAYKELTTHKTWIQKLEQNSEETKSRKDVVNHATSFYTDLYRKRNNNEIETVDEHPSKSIKPIENSEVYEHIKRLKVEKSPGPDGLCNEALKIGAPTLTQHLSQLFNTSVQLIPERAKVAYMNEKYFYNHTFNIRRYSRHSDYKINIESTTKQPWENNITVHFVLFEYLHNEYRRSFVELHYKFCDFLKHEKFVAPVTISYGIKCPLPVGTYRFMNMTVPLDAFPNVFPFEKARTDIKVTTANETMLELQLYASFKNKIPKK</sequence>
<organism evidence="1 2">
    <name type="scientific">Euphydryas editha</name>
    <name type="common">Edith's checkerspot</name>
    <dbReference type="NCBI Taxonomy" id="104508"/>
    <lineage>
        <taxon>Eukaryota</taxon>
        <taxon>Metazoa</taxon>
        <taxon>Ecdysozoa</taxon>
        <taxon>Arthropoda</taxon>
        <taxon>Hexapoda</taxon>
        <taxon>Insecta</taxon>
        <taxon>Pterygota</taxon>
        <taxon>Neoptera</taxon>
        <taxon>Endopterygota</taxon>
        <taxon>Lepidoptera</taxon>
        <taxon>Glossata</taxon>
        <taxon>Ditrysia</taxon>
        <taxon>Papilionoidea</taxon>
        <taxon>Nymphalidae</taxon>
        <taxon>Nymphalinae</taxon>
        <taxon>Euphydryas</taxon>
    </lineage>
</organism>
<dbReference type="Proteomes" id="UP001153954">
    <property type="component" value="Unassembled WGS sequence"/>
</dbReference>
<gene>
    <name evidence="1" type="ORF">EEDITHA_LOCUS3206</name>
</gene>
<reference evidence="1" key="1">
    <citation type="submission" date="2022-03" db="EMBL/GenBank/DDBJ databases">
        <authorList>
            <person name="Tunstrom K."/>
        </authorList>
    </citation>
    <scope>NUCLEOTIDE SEQUENCE</scope>
</reference>
<name>A0AAU9TH31_EUPED</name>
<evidence type="ECO:0000313" key="1">
    <source>
        <dbReference type="EMBL" id="CAH2086884.1"/>
    </source>
</evidence>
<dbReference type="AlphaFoldDB" id="A0AAU9TH31"/>
<proteinExistence type="predicted"/>
<dbReference type="PANTHER" id="PTHR20898:SF1">
    <property type="entry name" value="MD-2-RELATED LIPID-RECOGNITION DOMAIN-CONTAINING PROTEIN"/>
    <property type="match status" value="1"/>
</dbReference>